<dbReference type="InterPro" id="IPR003607">
    <property type="entry name" value="HD/PDEase_dom"/>
</dbReference>
<keyword evidence="2" id="KW-0808">Transferase</keyword>
<dbReference type="AlphaFoldDB" id="A0A1L7D086"/>
<dbReference type="Pfam" id="PF01966">
    <property type="entry name" value="HD"/>
    <property type="match status" value="1"/>
</dbReference>
<sequence>MLARADQAIAAESALLTPLAAAFEAAGAELHLVGGSVRDALLGRLGHDLDFTTGARPATVRAILEDWAPTVWDTGIEFGTLSAAKDGRQVEITTYRADVYDQVSRNPEVTFGEDLAGDLVRRDFRCNAIAVRLRGDGTREFVDPLGGFADVVDGVLDTPGAPEVSFGDDPLRMLRACRFTSQLGFRVADRVRAAMRAMAGEIRRITAERVQAELDKLILGADPAAGIDLMVDTGLAGHVLPEIPAMLMTVDEHRQHKDVYRHSLQVLRQAIAQEENGPDLVLRLAALLHDCGKPDTRAFRADGSVTFHHHEVVGAKLVRRRLRALKYPKRTVEEVSRLVYLHMRFHGYGEGRWTDSAVRRYVTDAGDQLDRLNMIVRADCTTRNRRKAARLARACDDLEERIAALAEQEDLARVRPDLDGNEIMALLGIPAGPEVGAAWRHLKELRLDRGPMDRAEAEAELLRWWRGRAGGPA</sequence>
<keyword evidence="8" id="KW-0175">Coiled coil</keyword>
<dbReference type="Proteomes" id="UP000185469">
    <property type="component" value="Chromosome"/>
</dbReference>
<keyword evidence="4" id="KW-0548">Nucleotidyltransferase</keyword>
<dbReference type="InterPro" id="IPR043519">
    <property type="entry name" value="NT_sf"/>
</dbReference>
<dbReference type="EMBL" id="CP009248">
    <property type="protein sequence ID" value="APT91566.1"/>
    <property type="molecule type" value="Genomic_DNA"/>
</dbReference>
<dbReference type="NCBIfam" id="TIGR02692">
    <property type="entry name" value="tRNA_CCA_actino"/>
    <property type="match status" value="1"/>
</dbReference>
<dbReference type="GO" id="GO:0008033">
    <property type="term" value="P:tRNA processing"/>
    <property type="evidence" value="ECO:0007669"/>
    <property type="project" value="UniProtKB-KW"/>
</dbReference>
<feature type="coiled-coil region" evidence="8">
    <location>
        <begin position="388"/>
        <end position="415"/>
    </location>
</feature>
<dbReference type="GO" id="GO:0000166">
    <property type="term" value="F:nucleotide binding"/>
    <property type="evidence" value="ECO:0007669"/>
    <property type="project" value="UniProtKB-KW"/>
</dbReference>
<proteinExistence type="predicted"/>
<dbReference type="Pfam" id="PF12627">
    <property type="entry name" value="PolyA_pol_RNAbd"/>
    <property type="match status" value="1"/>
</dbReference>
<dbReference type="Gene3D" id="3.30.460.10">
    <property type="entry name" value="Beta Polymerase, domain 2"/>
    <property type="match status" value="1"/>
</dbReference>
<dbReference type="OrthoDB" id="9805698at2"/>
<dbReference type="CDD" id="cd05398">
    <property type="entry name" value="NT_ClassII-CCAase"/>
    <property type="match status" value="1"/>
</dbReference>
<dbReference type="GO" id="GO:0016779">
    <property type="term" value="F:nucleotidyltransferase activity"/>
    <property type="evidence" value="ECO:0007669"/>
    <property type="project" value="UniProtKB-KW"/>
</dbReference>
<organism evidence="10 11">
    <name type="scientific">Corynebacterium sphenisci DSM 44792</name>
    <dbReference type="NCBI Taxonomy" id="1437874"/>
    <lineage>
        <taxon>Bacteria</taxon>
        <taxon>Bacillati</taxon>
        <taxon>Actinomycetota</taxon>
        <taxon>Actinomycetes</taxon>
        <taxon>Mycobacteriales</taxon>
        <taxon>Corynebacteriaceae</taxon>
        <taxon>Corynebacterium</taxon>
    </lineage>
</organism>
<evidence type="ECO:0000313" key="11">
    <source>
        <dbReference type="Proteomes" id="UP000185469"/>
    </source>
</evidence>
<dbReference type="STRING" id="1437874.CSPHI_12025"/>
<dbReference type="GO" id="GO:0000049">
    <property type="term" value="F:tRNA binding"/>
    <property type="evidence" value="ECO:0007669"/>
    <property type="project" value="TreeGrafter"/>
</dbReference>
<protein>
    <submittedName>
        <fullName evidence="10">Poly(A) polymerase PcnA</fullName>
    </submittedName>
</protein>
<evidence type="ECO:0000256" key="5">
    <source>
        <dbReference type="ARBA" id="ARBA00022723"/>
    </source>
</evidence>
<evidence type="ECO:0000256" key="4">
    <source>
        <dbReference type="ARBA" id="ARBA00022695"/>
    </source>
</evidence>
<dbReference type="PANTHER" id="PTHR46173:SF1">
    <property type="entry name" value="CCA TRNA NUCLEOTIDYLTRANSFERASE 1, MITOCHONDRIAL"/>
    <property type="match status" value="1"/>
</dbReference>
<dbReference type="SUPFAM" id="SSF81301">
    <property type="entry name" value="Nucleotidyltransferase"/>
    <property type="match status" value="1"/>
</dbReference>
<feature type="domain" description="HD/PDEase" evidence="9">
    <location>
        <begin position="255"/>
        <end position="410"/>
    </location>
</feature>
<keyword evidence="6" id="KW-0547">Nucleotide-binding</keyword>
<keyword evidence="7" id="KW-0460">Magnesium</keyword>
<evidence type="ECO:0000256" key="2">
    <source>
        <dbReference type="ARBA" id="ARBA00022679"/>
    </source>
</evidence>
<dbReference type="SUPFAM" id="SSF81891">
    <property type="entry name" value="Poly A polymerase C-terminal region-like"/>
    <property type="match status" value="1"/>
</dbReference>
<keyword evidence="11" id="KW-1185">Reference proteome</keyword>
<evidence type="ECO:0000259" key="9">
    <source>
        <dbReference type="SMART" id="SM00471"/>
    </source>
</evidence>
<dbReference type="InterPro" id="IPR014065">
    <property type="entry name" value="tRNA_adenylyltransferase"/>
</dbReference>
<evidence type="ECO:0000256" key="1">
    <source>
        <dbReference type="ARBA" id="ARBA00001946"/>
    </source>
</evidence>
<accession>A0A1L7D086</accession>
<reference evidence="10 11" key="1">
    <citation type="submission" date="2014-08" db="EMBL/GenBank/DDBJ databases">
        <title>Complete genome sequence of Corynebacterium sphenisci CECT 5990(T) (=DSM 44792(T)), isolated from healthy wild penguins.</title>
        <authorList>
            <person name="Ruckert C."/>
            <person name="Albersmeier A."/>
            <person name="Winkler A."/>
            <person name="Kalinowski J."/>
        </authorList>
    </citation>
    <scope>NUCLEOTIDE SEQUENCE [LARGE SCALE GENOMIC DNA]</scope>
    <source>
        <strain evidence="10 11">DSM 44792</strain>
    </source>
</reference>
<comment type="cofactor">
    <cofactor evidence="1">
        <name>Mg(2+)</name>
        <dbReference type="ChEBI" id="CHEBI:18420"/>
    </cofactor>
</comment>
<dbReference type="InterPro" id="IPR032828">
    <property type="entry name" value="PolyA_RNA-bd"/>
</dbReference>
<evidence type="ECO:0000256" key="3">
    <source>
        <dbReference type="ARBA" id="ARBA00022694"/>
    </source>
</evidence>
<dbReference type="Gene3D" id="1.10.3090.10">
    <property type="entry name" value="cca-adding enzyme, domain 2"/>
    <property type="match status" value="1"/>
</dbReference>
<dbReference type="InterPro" id="IPR002646">
    <property type="entry name" value="PolA_pol_head_dom"/>
</dbReference>
<dbReference type="SMART" id="SM00471">
    <property type="entry name" value="HDc"/>
    <property type="match status" value="1"/>
</dbReference>
<evidence type="ECO:0000256" key="8">
    <source>
        <dbReference type="SAM" id="Coils"/>
    </source>
</evidence>
<evidence type="ECO:0000256" key="6">
    <source>
        <dbReference type="ARBA" id="ARBA00022741"/>
    </source>
</evidence>
<dbReference type="NCBIfam" id="TIGR00277">
    <property type="entry name" value="HDIG"/>
    <property type="match status" value="1"/>
</dbReference>
<evidence type="ECO:0000313" key="10">
    <source>
        <dbReference type="EMBL" id="APT91566.1"/>
    </source>
</evidence>
<dbReference type="PANTHER" id="PTHR46173">
    <property type="entry name" value="CCA TRNA NUCLEOTIDYLTRANSFERASE 1, MITOCHONDRIAL"/>
    <property type="match status" value="1"/>
</dbReference>
<dbReference type="CDD" id="cd00077">
    <property type="entry name" value="HDc"/>
    <property type="match status" value="1"/>
</dbReference>
<dbReference type="FunFam" id="1.10.3090.10:FF:000002">
    <property type="entry name" value="CCA tRNA nucleotidyltransferase"/>
    <property type="match status" value="1"/>
</dbReference>
<dbReference type="KEGG" id="csph:CSPHI_12025"/>
<dbReference type="InterPro" id="IPR006674">
    <property type="entry name" value="HD_domain"/>
</dbReference>
<dbReference type="InterPro" id="IPR050264">
    <property type="entry name" value="Bact_CCA-adding_enz_type3_sf"/>
</dbReference>
<keyword evidence="3" id="KW-0819">tRNA processing</keyword>
<dbReference type="Pfam" id="PF01743">
    <property type="entry name" value="PolyA_pol"/>
    <property type="match status" value="1"/>
</dbReference>
<dbReference type="InterPro" id="IPR006675">
    <property type="entry name" value="HDIG_dom"/>
</dbReference>
<evidence type="ECO:0000256" key="7">
    <source>
        <dbReference type="ARBA" id="ARBA00022842"/>
    </source>
</evidence>
<name>A0A1L7D086_9CORY</name>
<dbReference type="GO" id="GO:0046872">
    <property type="term" value="F:metal ion binding"/>
    <property type="evidence" value="ECO:0007669"/>
    <property type="project" value="UniProtKB-KW"/>
</dbReference>
<gene>
    <name evidence="10" type="ORF">CSPHI_12025</name>
</gene>
<keyword evidence="5" id="KW-0479">Metal-binding</keyword>